<dbReference type="RefSeq" id="WP_092850054.1">
    <property type="nucleotide sequence ID" value="NZ_FOMI01000003.1"/>
</dbReference>
<dbReference type="Proteomes" id="UP000199439">
    <property type="component" value="Unassembled WGS sequence"/>
</dbReference>
<protein>
    <submittedName>
        <fullName evidence="1">TIGR02757 family protein</fullName>
    </submittedName>
</protein>
<name>A0A1I1PBN4_9FLAO</name>
<dbReference type="Pfam" id="PF09674">
    <property type="entry name" value="DUF2400"/>
    <property type="match status" value="1"/>
</dbReference>
<evidence type="ECO:0000313" key="2">
    <source>
        <dbReference type="Proteomes" id="UP000199439"/>
    </source>
</evidence>
<gene>
    <name evidence="1" type="ORF">SAMN04487987_10375</name>
</gene>
<sequence>MKEKQIKLTQAELKEFLDAKVLEYNNPKFIESDPIQIPHKFRKKEDIEISGFLTSTIAWGNRKSIINNANRLMDLLDHSPYDFVINHEETDLDRLAPFVHRTFNGQDCIQFIKSLQHIYLNHGGLESVFAKHAEKDSLQLAISKFKSVFFEIEHLQRTKKHVSDPLKKSAAKRINMFLRWMVRNDKTGVDFGIWDSLSPNQLSCPLDVHSGNVARKLGLLKRKQNDGVALTELDTALRKLDANDPVKYDFALFGLGVFEGF</sequence>
<evidence type="ECO:0000313" key="1">
    <source>
        <dbReference type="EMBL" id="SFD03390.1"/>
    </source>
</evidence>
<dbReference type="OrthoDB" id="9773332at2"/>
<dbReference type="AlphaFoldDB" id="A0A1I1PBN4"/>
<dbReference type="EMBL" id="FOMI01000003">
    <property type="protein sequence ID" value="SFD03390.1"/>
    <property type="molecule type" value="Genomic_DNA"/>
</dbReference>
<proteinExistence type="predicted"/>
<dbReference type="InterPro" id="IPR014127">
    <property type="entry name" value="CHP02757"/>
</dbReference>
<keyword evidence="2" id="KW-1185">Reference proteome</keyword>
<reference evidence="2" key="1">
    <citation type="submission" date="2016-10" db="EMBL/GenBank/DDBJ databases">
        <authorList>
            <person name="Varghese N."/>
            <person name="Submissions S."/>
        </authorList>
    </citation>
    <scope>NUCLEOTIDE SEQUENCE [LARGE SCALE GENOMIC DNA]</scope>
    <source>
        <strain evidence="2">DSM 25730</strain>
    </source>
</reference>
<dbReference type="STRING" id="870482.SAMN04487987_10375"/>
<organism evidence="1 2">
    <name type="scientific">Algibacter pectinivorans</name>
    <dbReference type="NCBI Taxonomy" id="870482"/>
    <lineage>
        <taxon>Bacteria</taxon>
        <taxon>Pseudomonadati</taxon>
        <taxon>Bacteroidota</taxon>
        <taxon>Flavobacteriia</taxon>
        <taxon>Flavobacteriales</taxon>
        <taxon>Flavobacteriaceae</taxon>
        <taxon>Algibacter</taxon>
    </lineage>
</organism>
<dbReference type="NCBIfam" id="TIGR02757">
    <property type="entry name" value="TIGR02757 family protein"/>
    <property type="match status" value="1"/>
</dbReference>
<accession>A0A1I1PBN4</accession>